<dbReference type="InterPro" id="IPR020569">
    <property type="entry name" value="UPF0029_Impact_CS"/>
</dbReference>
<dbReference type="GO" id="GO:0006446">
    <property type="term" value="P:regulation of translational initiation"/>
    <property type="evidence" value="ECO:0007669"/>
    <property type="project" value="TreeGrafter"/>
</dbReference>
<dbReference type="InterPro" id="IPR001498">
    <property type="entry name" value="Impact_N"/>
</dbReference>
<dbReference type="EMBL" id="VRMN01000002">
    <property type="protein sequence ID" value="KAA8497373.1"/>
    <property type="molecule type" value="Genomic_DNA"/>
</dbReference>
<dbReference type="Gene3D" id="3.30.230.30">
    <property type="entry name" value="Impact, N-terminal domain"/>
    <property type="match status" value="1"/>
</dbReference>
<reference evidence="3" key="1">
    <citation type="submission" date="2019-09" db="EMBL/GenBank/DDBJ databases">
        <title>Expansion of phycobilisome linker gene families in mesophilic red algae.</title>
        <authorList>
            <person name="Lee J."/>
        </authorList>
    </citation>
    <scope>NUCLEOTIDE SEQUENCE [LARGE SCALE GENOMIC DNA]</scope>
    <source>
        <strain evidence="3">CCMP 1328</strain>
        <tissue evidence="3">Unicellular</tissue>
    </source>
</reference>
<dbReference type="InterPro" id="IPR036956">
    <property type="entry name" value="Impact_N_sf"/>
</dbReference>
<evidence type="ECO:0000256" key="1">
    <source>
        <dbReference type="ARBA" id="ARBA00007665"/>
    </source>
</evidence>
<dbReference type="AlphaFoldDB" id="A0A5J4Z364"/>
<dbReference type="InterPro" id="IPR020568">
    <property type="entry name" value="Ribosomal_Su5_D2-typ_SF"/>
</dbReference>
<protein>
    <submittedName>
        <fullName evidence="3">IMPACT family member in pol 5'region</fullName>
    </submittedName>
</protein>
<name>A0A5J4Z364_PORPP</name>
<feature type="domain" description="Impact N-terminal" evidence="2">
    <location>
        <begin position="15"/>
        <end position="131"/>
    </location>
</feature>
<dbReference type="PANTHER" id="PTHR16301">
    <property type="entry name" value="IMPACT-RELATED"/>
    <property type="match status" value="1"/>
</dbReference>
<dbReference type="GO" id="GO:0005737">
    <property type="term" value="C:cytoplasm"/>
    <property type="evidence" value="ECO:0007669"/>
    <property type="project" value="TreeGrafter"/>
</dbReference>
<sequence length="211" mass="22891">MYTVSRLVRYEEIIKRSRFVAFAAPVRSRQDALELVDELRDPAASHNCFAYRCGAFARTAAGSASAAATTLQVKAEDDGEPSGTAGRPILSAIESNELDGVLVLVVRYFGGIKLGAGGLVRAYGGVAQKCLKLADRVEIVEYSRCSISAPFECLGTVFDLVNAYAEQKEEAEYSTTGVSMQFTLQESKIRLLEDELQTATRGSGSLHRLHD</sequence>
<dbReference type="Gene3D" id="3.30.70.240">
    <property type="match status" value="1"/>
</dbReference>
<evidence type="ECO:0000313" key="3">
    <source>
        <dbReference type="EMBL" id="KAA8497373.1"/>
    </source>
</evidence>
<dbReference type="PANTHER" id="PTHR16301:SF20">
    <property type="entry name" value="IMPACT FAMILY MEMBER YIGZ"/>
    <property type="match status" value="1"/>
</dbReference>
<accession>A0A5J4Z364</accession>
<evidence type="ECO:0000313" key="4">
    <source>
        <dbReference type="Proteomes" id="UP000324585"/>
    </source>
</evidence>
<dbReference type="SUPFAM" id="SSF54211">
    <property type="entry name" value="Ribosomal protein S5 domain 2-like"/>
    <property type="match status" value="1"/>
</dbReference>
<dbReference type="Pfam" id="PF01205">
    <property type="entry name" value="Impact_N"/>
    <property type="match status" value="1"/>
</dbReference>
<keyword evidence="4" id="KW-1185">Reference proteome</keyword>
<dbReference type="PROSITE" id="PS00910">
    <property type="entry name" value="UPF0029"/>
    <property type="match status" value="1"/>
</dbReference>
<dbReference type="InterPro" id="IPR035647">
    <property type="entry name" value="EFG_III/V"/>
</dbReference>
<dbReference type="SUPFAM" id="SSF54980">
    <property type="entry name" value="EF-G C-terminal domain-like"/>
    <property type="match status" value="1"/>
</dbReference>
<proteinExistence type="inferred from homology"/>
<comment type="similarity">
    <text evidence="1">Belongs to the IMPACT family.</text>
</comment>
<dbReference type="OrthoDB" id="10262814at2759"/>
<comment type="caution">
    <text evidence="3">The sequence shown here is derived from an EMBL/GenBank/DDBJ whole genome shotgun (WGS) entry which is preliminary data.</text>
</comment>
<dbReference type="Proteomes" id="UP000324585">
    <property type="component" value="Unassembled WGS sequence"/>
</dbReference>
<dbReference type="InterPro" id="IPR023582">
    <property type="entry name" value="Impact"/>
</dbReference>
<organism evidence="3 4">
    <name type="scientific">Porphyridium purpureum</name>
    <name type="common">Red alga</name>
    <name type="synonym">Porphyridium cruentum</name>
    <dbReference type="NCBI Taxonomy" id="35688"/>
    <lineage>
        <taxon>Eukaryota</taxon>
        <taxon>Rhodophyta</taxon>
        <taxon>Bangiophyceae</taxon>
        <taxon>Porphyridiales</taxon>
        <taxon>Porphyridiaceae</taxon>
        <taxon>Porphyridium</taxon>
    </lineage>
</organism>
<gene>
    <name evidence="3" type="ORF">FVE85_1102</name>
</gene>
<evidence type="ECO:0000259" key="2">
    <source>
        <dbReference type="Pfam" id="PF01205"/>
    </source>
</evidence>